<accession>A0A8S3QZX3</accession>
<evidence type="ECO:0000313" key="1">
    <source>
        <dbReference type="EMBL" id="CAG2200368.1"/>
    </source>
</evidence>
<dbReference type="Proteomes" id="UP000683360">
    <property type="component" value="Unassembled WGS sequence"/>
</dbReference>
<comment type="caution">
    <text evidence="1">The sequence shown here is derived from an EMBL/GenBank/DDBJ whole genome shotgun (WGS) entry which is preliminary data.</text>
</comment>
<reference evidence="1" key="1">
    <citation type="submission" date="2021-03" db="EMBL/GenBank/DDBJ databases">
        <authorList>
            <person name="Bekaert M."/>
        </authorList>
    </citation>
    <scope>NUCLEOTIDE SEQUENCE</scope>
</reference>
<sequence>MWSILTEIYGGGLPKRPTSLHSKFKELKQQIAEFTQTHCKFICEVQSYRGIPCEHSDVDINTVDDFFMSHDGNVTHRDTVSTEYFEQFVFSCEKSILSSYSLCRDLAKQVFVVMLSDLERVYKPEVPHSCPLAYGFTGYIFTTQQASNILWAVRKACRI</sequence>
<dbReference type="EMBL" id="CAJPWZ010000743">
    <property type="protein sequence ID" value="CAG2200368.1"/>
    <property type="molecule type" value="Genomic_DNA"/>
</dbReference>
<proteinExistence type="predicted"/>
<evidence type="ECO:0000313" key="2">
    <source>
        <dbReference type="Proteomes" id="UP000683360"/>
    </source>
</evidence>
<organism evidence="1 2">
    <name type="scientific">Mytilus edulis</name>
    <name type="common">Blue mussel</name>
    <dbReference type="NCBI Taxonomy" id="6550"/>
    <lineage>
        <taxon>Eukaryota</taxon>
        <taxon>Metazoa</taxon>
        <taxon>Spiralia</taxon>
        <taxon>Lophotrochozoa</taxon>
        <taxon>Mollusca</taxon>
        <taxon>Bivalvia</taxon>
        <taxon>Autobranchia</taxon>
        <taxon>Pteriomorphia</taxon>
        <taxon>Mytilida</taxon>
        <taxon>Mytiloidea</taxon>
        <taxon>Mytilidae</taxon>
        <taxon>Mytilinae</taxon>
        <taxon>Mytilus</taxon>
    </lineage>
</organism>
<dbReference type="AlphaFoldDB" id="A0A8S3QZX3"/>
<protein>
    <submittedName>
        <fullName evidence="1">Uncharacterized protein</fullName>
    </submittedName>
</protein>
<name>A0A8S3QZX3_MYTED</name>
<keyword evidence="2" id="KW-1185">Reference proteome</keyword>
<gene>
    <name evidence="1" type="ORF">MEDL_15024</name>
</gene>
<dbReference type="OrthoDB" id="10578695at2759"/>